<feature type="domain" description="FeoB-type G" evidence="16">
    <location>
        <begin position="1"/>
        <end position="168"/>
    </location>
</feature>
<keyword evidence="10 13" id="KW-0342">GTP-binding</keyword>
<comment type="function">
    <text evidence="15">Probable transporter of a GTP-driven Fe(2+) uptake system.</text>
</comment>
<evidence type="ECO:0000256" key="10">
    <source>
        <dbReference type="ARBA" id="ARBA00023134"/>
    </source>
</evidence>
<evidence type="ECO:0000313" key="18">
    <source>
        <dbReference type="Proteomes" id="UP000286715"/>
    </source>
</evidence>
<evidence type="ECO:0000256" key="4">
    <source>
        <dbReference type="ARBA" id="ARBA00022496"/>
    </source>
</evidence>
<dbReference type="GO" id="GO:0046872">
    <property type="term" value="F:metal ion binding"/>
    <property type="evidence" value="ECO:0007669"/>
    <property type="project" value="UniProtKB-KW"/>
</dbReference>
<dbReference type="InterPro" id="IPR011642">
    <property type="entry name" value="Gate_dom"/>
</dbReference>
<dbReference type="InterPro" id="IPR030389">
    <property type="entry name" value="G_FEOB_dom"/>
</dbReference>
<dbReference type="InterPro" id="IPR003373">
    <property type="entry name" value="Fe2_transport_prot-B"/>
</dbReference>
<dbReference type="Proteomes" id="UP000286715">
    <property type="component" value="Unassembled WGS sequence"/>
</dbReference>
<feature type="transmembrane region" description="Helical" evidence="15">
    <location>
        <begin position="448"/>
        <end position="469"/>
    </location>
</feature>
<keyword evidence="6 13" id="KW-0547">Nucleotide-binding</keyword>
<keyword evidence="7 15" id="KW-1133">Transmembrane helix</keyword>
<feature type="transmembrane region" description="Helical" evidence="15">
    <location>
        <begin position="677"/>
        <end position="698"/>
    </location>
</feature>
<dbReference type="PRINTS" id="PR00326">
    <property type="entry name" value="GTP1OBG"/>
</dbReference>
<keyword evidence="2 15" id="KW-0813">Transport</keyword>
<feature type="transmembrane region" description="Helical" evidence="15">
    <location>
        <begin position="640"/>
        <end position="665"/>
    </location>
</feature>
<dbReference type="InterPro" id="IPR011640">
    <property type="entry name" value="Fe2_transport_prot_B_C"/>
</dbReference>
<protein>
    <recommendedName>
        <fullName evidence="12 15">Ferrous iron transport protein B</fullName>
    </recommendedName>
</protein>
<dbReference type="PROSITE" id="PS51711">
    <property type="entry name" value="G_FEOB"/>
    <property type="match status" value="1"/>
</dbReference>
<dbReference type="Pfam" id="PF02421">
    <property type="entry name" value="FeoB_N"/>
    <property type="match status" value="1"/>
</dbReference>
<evidence type="ECO:0000256" key="11">
    <source>
        <dbReference type="ARBA" id="ARBA00023136"/>
    </source>
</evidence>
<evidence type="ECO:0000256" key="7">
    <source>
        <dbReference type="ARBA" id="ARBA00022989"/>
    </source>
</evidence>
<dbReference type="InterPro" id="IPR050860">
    <property type="entry name" value="FeoB_GTPase"/>
</dbReference>
<evidence type="ECO:0000256" key="12">
    <source>
        <dbReference type="NCBIfam" id="TIGR00437"/>
    </source>
</evidence>
<dbReference type="PANTHER" id="PTHR43185">
    <property type="entry name" value="FERROUS IRON TRANSPORT PROTEIN B"/>
    <property type="match status" value="1"/>
</dbReference>
<comment type="caution">
    <text evidence="17">The sequence shown here is derived from an EMBL/GenBank/DDBJ whole genome shotgun (WGS) entry which is preliminary data.</text>
</comment>
<evidence type="ECO:0000256" key="15">
    <source>
        <dbReference type="RuleBase" id="RU362098"/>
    </source>
</evidence>
<sequence>MLKIALAGNPNTGKTSLFNILTGLRHKVGNYPGITVEKKQGTAFVSANTQAVILDLPGTYSIHPTSADEQIVFDVLVNEQNQDHPDLVVYVAEAENLKRNLFLFSQLRDLGLPLILVINMIDKAKKKGIEIDISQLSALLSVPVIPVSTRKKIGIEELKKAIINHPRTATEPMVVLSQSFKNLPCEKISGLFPQYSYYKSWLLTTYENPDFLPKEKIAEIQAIRREISDLEKYHQREAILRYQKINEILQKTYVVNRLKGTDLRAVLDRIFIHKIFGYVIFASVLLLIFQSVFAWTSAPMDWIDSRFAMLADALKSILPPGRFTDLITDGVIPGIGGIVIFVPQIAVLIFFISLLEETGYMSRVVFLMDKIMRRYGMSGKSVLPLVSGTACAIPAVMSTRNIENWRERLITIFVIPFTTCSARLPVYTILISLIIPKKSFFGLINLQGLVLMALYMIGFASAFAAAWVLHRLLKRDTHHFFVAELPEYQLPLPKNIFYSVWDKTKSFVLEAGKIILSISVILWFLASTGSSKLESPYPKAEAALADPLSGHHQSKEAVEVIAAVQLENSYLGRLGKAIEPVIAPLGYDWKIGIAILSSFAAREVFVGTLATIYSVGDADEQSETVRNRMRMEMRPDGTPVFNFATGISLLLFYAFAMQCMSTLAIVKRETNSWKWPLIQLVSMGTLAYIVSLIAYQILNS</sequence>
<proteinExistence type="inferred from homology"/>
<feature type="transmembrane region" description="Helical" evidence="15">
    <location>
        <begin position="275"/>
        <end position="295"/>
    </location>
</feature>
<evidence type="ECO:0000256" key="8">
    <source>
        <dbReference type="ARBA" id="ARBA00023004"/>
    </source>
</evidence>
<keyword evidence="3" id="KW-1003">Cell membrane</keyword>
<dbReference type="InterPro" id="IPR027417">
    <property type="entry name" value="P-loop_NTPase"/>
</dbReference>
<evidence type="ECO:0000256" key="5">
    <source>
        <dbReference type="ARBA" id="ARBA00022692"/>
    </source>
</evidence>
<evidence type="ECO:0000256" key="13">
    <source>
        <dbReference type="PIRSR" id="PIRSR603373-1"/>
    </source>
</evidence>
<dbReference type="OrthoDB" id="9809127at2"/>
<feature type="binding site" evidence="13">
    <location>
        <begin position="119"/>
        <end position="122"/>
    </location>
    <ligand>
        <name>GTP</name>
        <dbReference type="ChEBI" id="CHEBI:37565"/>
        <label>1</label>
    </ligand>
</feature>
<dbReference type="NCBIfam" id="TIGR00437">
    <property type="entry name" value="feoB"/>
    <property type="match status" value="1"/>
</dbReference>
<keyword evidence="18" id="KW-1185">Reference proteome</keyword>
<keyword evidence="9" id="KW-0406">Ion transport</keyword>
<feature type="binding site" evidence="14">
    <location>
        <position position="19"/>
    </location>
    <ligand>
        <name>Mg(2+)</name>
        <dbReference type="ChEBI" id="CHEBI:18420"/>
        <label>2</label>
    </ligand>
</feature>
<reference evidence="17 18" key="1">
    <citation type="submission" date="2018-11" db="EMBL/GenBank/DDBJ databases">
        <title>Schleiferia aggregans sp. nov., a moderately thermophilic heterotrophic bacterium isolated from microbial mats at a terrestrial hot spring.</title>
        <authorList>
            <person name="Iino T."/>
            <person name="Ohkuma M."/>
            <person name="Haruta S."/>
        </authorList>
    </citation>
    <scope>NUCLEOTIDE SEQUENCE [LARGE SCALE GENOMIC DNA]</scope>
    <source>
        <strain evidence="17 18">LA</strain>
    </source>
</reference>
<dbReference type="SUPFAM" id="SSF52540">
    <property type="entry name" value="P-loop containing nucleoside triphosphate hydrolases"/>
    <property type="match status" value="1"/>
</dbReference>
<dbReference type="Gene3D" id="3.40.50.300">
    <property type="entry name" value="P-loop containing nucleotide triphosphate hydrolases"/>
    <property type="match status" value="1"/>
</dbReference>
<dbReference type="EMBL" id="BHZE01000001">
    <property type="protein sequence ID" value="GCD76704.1"/>
    <property type="molecule type" value="Genomic_DNA"/>
</dbReference>
<feature type="binding site" evidence="13">
    <location>
        <begin position="33"/>
        <end position="37"/>
    </location>
    <ligand>
        <name>GTP</name>
        <dbReference type="ChEBI" id="CHEBI:37565"/>
        <label>1</label>
    </ligand>
</feature>
<evidence type="ECO:0000259" key="16">
    <source>
        <dbReference type="PROSITE" id="PS51711"/>
    </source>
</evidence>
<dbReference type="Pfam" id="PF07670">
    <property type="entry name" value="Gate"/>
    <property type="match status" value="2"/>
</dbReference>
<keyword evidence="14" id="KW-0479">Metal-binding</keyword>
<evidence type="ECO:0000256" key="9">
    <source>
        <dbReference type="ARBA" id="ARBA00023065"/>
    </source>
</evidence>
<organism evidence="17 18">
    <name type="scientific">Thermaurantimonas aggregans</name>
    <dbReference type="NCBI Taxonomy" id="2173829"/>
    <lineage>
        <taxon>Bacteria</taxon>
        <taxon>Pseudomonadati</taxon>
        <taxon>Bacteroidota</taxon>
        <taxon>Flavobacteriia</taxon>
        <taxon>Flavobacteriales</taxon>
        <taxon>Schleiferiaceae</taxon>
        <taxon>Thermaurantimonas</taxon>
    </lineage>
</organism>
<dbReference type="AlphaFoldDB" id="A0A401XIA6"/>
<feature type="transmembrane region" description="Helical" evidence="15">
    <location>
        <begin position="375"/>
        <end position="397"/>
    </location>
</feature>
<keyword evidence="11 15" id="KW-0472">Membrane</keyword>
<evidence type="ECO:0000256" key="2">
    <source>
        <dbReference type="ARBA" id="ARBA00022448"/>
    </source>
</evidence>
<dbReference type="RefSeq" id="WP_124396778.1">
    <property type="nucleotide sequence ID" value="NZ_BHZE01000001.1"/>
</dbReference>
<name>A0A401XIA6_9FLAO</name>
<dbReference type="GO" id="GO:0015093">
    <property type="term" value="F:ferrous iron transmembrane transporter activity"/>
    <property type="evidence" value="ECO:0007669"/>
    <property type="project" value="UniProtKB-UniRule"/>
</dbReference>
<keyword evidence="4 15" id="KW-0410">Iron transport</keyword>
<dbReference type="GO" id="GO:0005525">
    <property type="term" value="F:GTP binding"/>
    <property type="evidence" value="ECO:0007669"/>
    <property type="project" value="UniProtKB-KW"/>
</dbReference>
<feature type="transmembrane region" description="Helical" evidence="15">
    <location>
        <begin position="331"/>
        <end position="355"/>
    </location>
</feature>
<dbReference type="CDD" id="cd01879">
    <property type="entry name" value="FeoB"/>
    <property type="match status" value="1"/>
</dbReference>
<accession>A0A401XIA6</accession>
<gene>
    <name evidence="17" type="primary">feoB</name>
    <name evidence="17" type="ORF">JCM31826_01860</name>
</gene>
<feature type="binding site" evidence="14">
    <location>
        <position position="22"/>
    </location>
    <ligand>
        <name>Mg(2+)</name>
        <dbReference type="ChEBI" id="CHEBI:18420"/>
        <label>1</label>
    </ligand>
</feature>
<evidence type="ECO:0000313" key="17">
    <source>
        <dbReference type="EMBL" id="GCD76704.1"/>
    </source>
</evidence>
<dbReference type="GO" id="GO:0005886">
    <property type="term" value="C:plasma membrane"/>
    <property type="evidence" value="ECO:0007669"/>
    <property type="project" value="UniProtKB-SubCell"/>
</dbReference>
<dbReference type="InterPro" id="IPR006073">
    <property type="entry name" value="GTP-bd"/>
</dbReference>
<evidence type="ECO:0000256" key="1">
    <source>
        <dbReference type="ARBA" id="ARBA00004651"/>
    </source>
</evidence>
<keyword evidence="14" id="KW-0460">Magnesium</keyword>
<dbReference type="PANTHER" id="PTHR43185:SF1">
    <property type="entry name" value="FE(2+) TRANSPORTER FEOB"/>
    <property type="match status" value="1"/>
</dbReference>
<evidence type="ECO:0000256" key="6">
    <source>
        <dbReference type="ARBA" id="ARBA00022741"/>
    </source>
</evidence>
<comment type="subcellular location">
    <subcellularLocation>
        <location evidence="15">Cell inner membrane</location>
        <topology evidence="15">Multi-pass membrane protein</topology>
    </subcellularLocation>
    <subcellularLocation>
        <location evidence="1">Cell membrane</location>
        <topology evidence="1">Multi-pass membrane protein</topology>
    </subcellularLocation>
</comment>
<feature type="binding site" evidence="14">
    <location>
        <position position="23"/>
    </location>
    <ligand>
        <name>Mg(2+)</name>
        <dbReference type="ChEBI" id="CHEBI:18420"/>
        <label>2</label>
    </ligand>
</feature>
<keyword evidence="8 15" id="KW-0408">Iron</keyword>
<feature type="binding site" evidence="13">
    <location>
        <begin position="55"/>
        <end position="58"/>
    </location>
    <ligand>
        <name>GTP</name>
        <dbReference type="ChEBI" id="CHEBI:37565"/>
        <label>1</label>
    </ligand>
</feature>
<feature type="transmembrane region" description="Helical" evidence="15">
    <location>
        <begin position="507"/>
        <end position="526"/>
    </location>
</feature>
<feature type="binding site" evidence="13">
    <location>
        <begin position="8"/>
        <end position="15"/>
    </location>
    <ligand>
        <name>GTP</name>
        <dbReference type="ChEBI" id="CHEBI:37565"/>
        <label>1</label>
    </ligand>
</feature>
<evidence type="ECO:0000256" key="3">
    <source>
        <dbReference type="ARBA" id="ARBA00022475"/>
    </source>
</evidence>
<keyword evidence="5 15" id="KW-0812">Transmembrane</keyword>
<comment type="similarity">
    <text evidence="15">Belongs to the TRAFAC class TrmE-Era-EngA-EngB-Septin-like GTPase superfamily. FeoB GTPase (TC 9.A.8) family.</text>
</comment>
<dbReference type="Pfam" id="PF07664">
    <property type="entry name" value="FeoB_C"/>
    <property type="match status" value="1"/>
</dbReference>
<feature type="transmembrane region" description="Helical" evidence="15">
    <location>
        <begin position="409"/>
        <end position="436"/>
    </location>
</feature>
<evidence type="ECO:0000256" key="14">
    <source>
        <dbReference type="PIRSR" id="PIRSR603373-2"/>
    </source>
</evidence>